<dbReference type="SUPFAM" id="SSF52540">
    <property type="entry name" value="P-loop containing nucleoside triphosphate hydrolases"/>
    <property type="match status" value="1"/>
</dbReference>
<dbReference type="Proteomes" id="UP000094043">
    <property type="component" value="Chromosome 3"/>
</dbReference>
<comment type="similarity">
    <text evidence="6">Belongs to the DEAD box helicase family.</text>
</comment>
<reference evidence="9" key="3">
    <citation type="submission" date="2024-01" db="EMBL/GenBank/DDBJ databases">
        <authorList>
            <person name="Coelho M.A."/>
            <person name="David-Palma M."/>
            <person name="Shea T."/>
            <person name="Sun S."/>
            <person name="Cuomo C.A."/>
            <person name="Heitman J."/>
        </authorList>
    </citation>
    <scope>NUCLEOTIDE SEQUENCE</scope>
    <source>
        <strain evidence="9">CBS 7841</strain>
    </source>
</reference>
<evidence type="ECO:0000256" key="4">
    <source>
        <dbReference type="ARBA" id="ARBA00022840"/>
    </source>
</evidence>
<accession>A0A1E3IAD2</accession>
<reference evidence="9" key="2">
    <citation type="journal article" date="2022" name="Elife">
        <title>Obligate sexual reproduction of a homothallic fungus closely related to the Cryptococcus pathogenic species complex.</title>
        <authorList>
            <person name="Passer A.R."/>
            <person name="Clancey S.A."/>
            <person name="Shea T."/>
            <person name="David-Palma M."/>
            <person name="Averette A.F."/>
            <person name="Boekhout T."/>
            <person name="Porcel B.M."/>
            <person name="Nowrousian M."/>
            <person name="Cuomo C.A."/>
            <person name="Sun S."/>
            <person name="Heitman J."/>
            <person name="Coelho M.A."/>
        </authorList>
    </citation>
    <scope>NUCLEOTIDE SEQUENCE</scope>
    <source>
        <strain evidence="9">CBS 7841</strain>
    </source>
</reference>
<reference evidence="9" key="1">
    <citation type="submission" date="2016-06" db="EMBL/GenBank/DDBJ databases">
        <authorList>
            <person name="Cuomo C."/>
            <person name="Litvintseva A."/>
            <person name="Heitman J."/>
            <person name="Chen Y."/>
            <person name="Sun S."/>
            <person name="Springer D."/>
            <person name="Dromer F."/>
            <person name="Young S."/>
            <person name="Zeng Q."/>
            <person name="Chapman S."/>
            <person name="Gujja S."/>
            <person name="Saif S."/>
            <person name="Birren B."/>
        </authorList>
    </citation>
    <scope>NUCLEOTIDE SEQUENCE</scope>
    <source>
        <strain evidence="9">CBS 7841</strain>
    </source>
</reference>
<dbReference type="InterPro" id="IPR000629">
    <property type="entry name" value="RNA-helicase_DEAD-box_CS"/>
</dbReference>
<dbReference type="CDD" id="cd18787">
    <property type="entry name" value="SF2_C_DEAD"/>
    <property type="match status" value="1"/>
</dbReference>
<dbReference type="KEGG" id="cdep:91086557"/>
<dbReference type="RefSeq" id="XP_066067868.1">
    <property type="nucleotide sequence ID" value="XM_066211771.1"/>
</dbReference>
<dbReference type="GO" id="GO:0003723">
    <property type="term" value="F:RNA binding"/>
    <property type="evidence" value="ECO:0007669"/>
    <property type="project" value="UniProtKB-UniRule"/>
</dbReference>
<comment type="function">
    <text evidence="7">RNA helicase.</text>
</comment>
<proteinExistence type="inferred from homology"/>
<sequence>MGKVARPKNASLKKTKRRKDAEPSTSTKVVKSSEPKLSSKYISADTLSWKPIKTSSFLGIDAGGGMMMLEELEDVGIEWDEQDDGRKIAKFVEIKGKNKQRENKKSKAELGVPDDNSIEEATKQEYLQDENVLEALDGISQASEDFPDFAGCEEENAATDKELHSEDKVETPFNDELLPEWSSIRLHPFLKKSFLALSFTSPTPIQNQSLPAALDGRDVVGVAETGSGKTLAYGLPMLNWLLKMPAPKDRMRRALSGLVLCPTRELALQVVDHLNVVLSRAFFSNEEEGESRKKSPPRISIGNIVGGLSQQKQKRILDRGCDILVATPGRLWDLIKANDNLARDLRRLRFLVIDEADRMIENGHFDELESIVRLTQRPISQQGPDDDDPVFQSLSTALEEAIPREDLQTFVFSATLSKDLQRNLKRRNKNHRGKGKKSSTLEDLVEKLDFRDENPEVIDLSPEGGVVKTLRESMIECTQADKDIYLYYFLLRYPGRTLIFVNSIDSIRRLAPLFNLLQTPLLPLHSHLQQKQRLKNLERFKKDRKSVMIATDVAARGLDIEEVDHVIHFNLPRSADAYIHRSGRTARAKNEGFALQIVSPDEKSTQRALMSSLDRRYEFPSLEVESGFLPALKKRLALATEIEKAQHRATKESHDKNWLLEAAEALDVAVDPKMLDNEADDPDAPFYKPKKTDRSKGKINVESLKRELKELLGEKLVARGVSFRYPTSGSKVIVDDLIKSTGHQALLGASTRKAYDEVQPGSKRKLGGSRPGIRKKQKANP</sequence>
<feature type="region of interest" description="Disordered" evidence="8">
    <location>
        <begin position="1"/>
        <end position="35"/>
    </location>
</feature>
<comment type="catalytic activity">
    <reaction evidence="7">
        <text>ATP + H2O = ADP + phosphate + H(+)</text>
        <dbReference type="Rhea" id="RHEA:13065"/>
        <dbReference type="ChEBI" id="CHEBI:15377"/>
        <dbReference type="ChEBI" id="CHEBI:15378"/>
        <dbReference type="ChEBI" id="CHEBI:30616"/>
        <dbReference type="ChEBI" id="CHEBI:43474"/>
        <dbReference type="ChEBI" id="CHEBI:456216"/>
        <dbReference type="EC" id="3.6.4.13"/>
    </reaction>
</comment>
<keyword evidence="3 6" id="KW-0347">Helicase</keyword>
<evidence type="ECO:0000256" key="7">
    <source>
        <dbReference type="RuleBase" id="RU365068"/>
    </source>
</evidence>
<evidence type="ECO:0000256" key="1">
    <source>
        <dbReference type="ARBA" id="ARBA00022741"/>
    </source>
</evidence>
<comment type="domain">
    <text evidence="7">The Q motif is unique to and characteristic of the DEAD box family of RNA helicases and controls ATP binding and hydrolysis.</text>
</comment>
<dbReference type="Pfam" id="PF00271">
    <property type="entry name" value="Helicase_C"/>
    <property type="match status" value="1"/>
</dbReference>
<evidence type="ECO:0000256" key="5">
    <source>
        <dbReference type="ARBA" id="ARBA00022884"/>
    </source>
</evidence>
<dbReference type="SMART" id="SM00490">
    <property type="entry name" value="HELICc"/>
    <property type="match status" value="1"/>
</dbReference>
<dbReference type="PANTHER" id="PTHR24031">
    <property type="entry name" value="RNA HELICASE"/>
    <property type="match status" value="1"/>
</dbReference>
<keyword evidence="5 7" id="KW-0694">RNA-binding</keyword>
<dbReference type="InterPro" id="IPR011545">
    <property type="entry name" value="DEAD/DEAH_box_helicase_dom"/>
</dbReference>
<dbReference type="SMART" id="SM00487">
    <property type="entry name" value="DEXDc"/>
    <property type="match status" value="1"/>
</dbReference>
<feature type="region of interest" description="Disordered" evidence="8">
    <location>
        <begin position="751"/>
        <end position="781"/>
    </location>
</feature>
<evidence type="ECO:0000256" key="3">
    <source>
        <dbReference type="ARBA" id="ARBA00022806"/>
    </source>
</evidence>
<protein>
    <recommendedName>
        <fullName evidence="7">ATP-dependent RNA helicase</fullName>
        <ecNumber evidence="7">3.6.4.13</ecNumber>
    </recommendedName>
</protein>
<evidence type="ECO:0000313" key="9">
    <source>
        <dbReference type="EMBL" id="WVN87168.1"/>
    </source>
</evidence>
<dbReference type="EC" id="3.6.4.13" evidence="7"/>
<keyword evidence="10" id="KW-1185">Reference proteome</keyword>
<evidence type="ECO:0000256" key="8">
    <source>
        <dbReference type="SAM" id="MobiDB-lite"/>
    </source>
</evidence>
<dbReference type="GeneID" id="91086557"/>
<gene>
    <name evidence="9" type="ORF">L203_102345</name>
</gene>
<dbReference type="AlphaFoldDB" id="A0A1E3IAD2"/>
<evidence type="ECO:0000256" key="2">
    <source>
        <dbReference type="ARBA" id="ARBA00022801"/>
    </source>
</evidence>
<dbReference type="InterPro" id="IPR001650">
    <property type="entry name" value="Helicase_C-like"/>
</dbReference>
<dbReference type="Gene3D" id="3.40.50.300">
    <property type="entry name" value="P-loop containing nucleotide triphosphate hydrolases"/>
    <property type="match status" value="2"/>
</dbReference>
<evidence type="ECO:0000256" key="6">
    <source>
        <dbReference type="RuleBase" id="RU000492"/>
    </source>
</evidence>
<name>A0A1E3IAD2_9TREE</name>
<dbReference type="VEuPathDB" id="FungiDB:L203_04802"/>
<feature type="region of interest" description="Disordered" evidence="8">
    <location>
        <begin position="676"/>
        <end position="696"/>
    </location>
</feature>
<dbReference type="PROSITE" id="PS00039">
    <property type="entry name" value="DEAD_ATP_HELICASE"/>
    <property type="match status" value="1"/>
</dbReference>
<dbReference type="GO" id="GO:0003724">
    <property type="term" value="F:RNA helicase activity"/>
    <property type="evidence" value="ECO:0007669"/>
    <property type="project" value="UniProtKB-EC"/>
</dbReference>
<keyword evidence="2 6" id="KW-0378">Hydrolase</keyword>
<dbReference type="EMBL" id="CP143786">
    <property type="protein sequence ID" value="WVN87168.1"/>
    <property type="molecule type" value="Genomic_DNA"/>
</dbReference>
<dbReference type="PROSITE" id="PS51194">
    <property type="entry name" value="HELICASE_CTER"/>
    <property type="match status" value="1"/>
</dbReference>
<dbReference type="CDD" id="cd17946">
    <property type="entry name" value="DEADc_DDX24"/>
    <property type="match status" value="1"/>
</dbReference>
<dbReference type="PROSITE" id="PS51192">
    <property type="entry name" value="HELICASE_ATP_BIND_1"/>
    <property type="match status" value="1"/>
</dbReference>
<dbReference type="GO" id="GO:0016787">
    <property type="term" value="F:hydrolase activity"/>
    <property type="evidence" value="ECO:0007669"/>
    <property type="project" value="UniProtKB-KW"/>
</dbReference>
<feature type="compositionally biased region" description="Basic residues" evidence="8">
    <location>
        <begin position="762"/>
        <end position="781"/>
    </location>
</feature>
<evidence type="ECO:0000313" key="10">
    <source>
        <dbReference type="Proteomes" id="UP000094043"/>
    </source>
</evidence>
<dbReference type="OrthoDB" id="4310724at2759"/>
<organism evidence="9 10">
    <name type="scientific">Cryptococcus depauperatus CBS 7841</name>
    <dbReference type="NCBI Taxonomy" id="1295531"/>
    <lineage>
        <taxon>Eukaryota</taxon>
        <taxon>Fungi</taxon>
        <taxon>Dikarya</taxon>
        <taxon>Basidiomycota</taxon>
        <taxon>Agaricomycotina</taxon>
        <taxon>Tremellomycetes</taxon>
        <taxon>Tremellales</taxon>
        <taxon>Cryptococcaceae</taxon>
        <taxon>Cryptococcus</taxon>
    </lineage>
</organism>
<dbReference type="GO" id="GO:0005524">
    <property type="term" value="F:ATP binding"/>
    <property type="evidence" value="ECO:0007669"/>
    <property type="project" value="UniProtKB-UniRule"/>
</dbReference>
<dbReference type="InterPro" id="IPR027417">
    <property type="entry name" value="P-loop_NTPase"/>
</dbReference>
<dbReference type="InterPro" id="IPR014001">
    <property type="entry name" value="Helicase_ATP-bd"/>
</dbReference>
<keyword evidence="1 6" id="KW-0547">Nucleotide-binding</keyword>
<dbReference type="Pfam" id="PF00270">
    <property type="entry name" value="DEAD"/>
    <property type="match status" value="1"/>
</dbReference>
<keyword evidence="4 6" id="KW-0067">ATP-binding</keyword>